<accession>A0A1M5AC47</accession>
<dbReference type="Gene3D" id="3.30.420.400">
    <property type="match status" value="1"/>
</dbReference>
<gene>
    <name evidence="3" type="ORF">SAMN05444349_1159</name>
</gene>
<dbReference type="Pfam" id="PF20785">
    <property type="entry name" value="MACPF_D3"/>
    <property type="match status" value="1"/>
</dbReference>
<keyword evidence="4" id="KW-1185">Reference proteome</keyword>
<protein>
    <submittedName>
        <fullName evidence="3">Uncharacterized protein</fullName>
    </submittedName>
</protein>
<feature type="domain" description="MACPF protein D3" evidence="2">
    <location>
        <begin position="188"/>
        <end position="251"/>
    </location>
</feature>
<dbReference type="Gene3D" id="3.30.160.840">
    <property type="match status" value="1"/>
</dbReference>
<evidence type="ECO:0000259" key="2">
    <source>
        <dbReference type="Pfam" id="PF20785"/>
    </source>
</evidence>
<dbReference type="EMBL" id="FQVD01000015">
    <property type="protein sequence ID" value="SHF27901.1"/>
    <property type="molecule type" value="Genomic_DNA"/>
</dbReference>
<dbReference type="RefSeq" id="WP_073349786.1">
    <property type="nucleotide sequence ID" value="NZ_FQVD01000015.1"/>
</dbReference>
<evidence type="ECO:0000259" key="1">
    <source>
        <dbReference type="Pfam" id="PF20779"/>
    </source>
</evidence>
<dbReference type="Pfam" id="PF20779">
    <property type="entry name" value="MACPF_D2"/>
    <property type="match status" value="1"/>
</dbReference>
<evidence type="ECO:0000313" key="3">
    <source>
        <dbReference type="EMBL" id="SHF27901.1"/>
    </source>
</evidence>
<dbReference type="InterPro" id="IPR048468">
    <property type="entry name" value="MACPF_D2"/>
</dbReference>
<name>A0A1M5AC47_9BACE</name>
<sequence>MYYYIHTTGRLAAIETTAKNIEEMNISLAPWISSLTEKETHVIIGFQDSGLMGLSEFVMEENFKRRIQDTHLGFTSNIELVEPFIEIVKVFVRNDYRGDKLYEVAAVLNTRQGDQIILSDGKAMSASDDELRANSIDGNVFKAKSLTIADEKRKYYQCEIRSNPKKTLNPIIRIPFNMSLPGFDESNMYKFKNDETNMWYIYDSVKRYAFAYYDLDGMIPDIYGISNWIETIPEKKLSMTVLSQFYKVIGL</sequence>
<evidence type="ECO:0000313" key="4">
    <source>
        <dbReference type="Proteomes" id="UP000184436"/>
    </source>
</evidence>
<organism evidence="3 4">
    <name type="scientific">Bacteroides faecichinchillae</name>
    <dbReference type="NCBI Taxonomy" id="871325"/>
    <lineage>
        <taxon>Bacteria</taxon>
        <taxon>Pseudomonadati</taxon>
        <taxon>Bacteroidota</taxon>
        <taxon>Bacteroidia</taxon>
        <taxon>Bacteroidales</taxon>
        <taxon>Bacteroidaceae</taxon>
        <taxon>Bacteroides</taxon>
    </lineage>
</organism>
<proteinExistence type="predicted"/>
<dbReference type="Proteomes" id="UP000184436">
    <property type="component" value="Unassembled WGS sequence"/>
</dbReference>
<dbReference type="STRING" id="871325.SAMN05444349_1159"/>
<dbReference type="OrthoDB" id="1418235at2"/>
<dbReference type="AlphaFoldDB" id="A0A1M5AC47"/>
<reference evidence="3 4" key="1">
    <citation type="submission" date="2016-11" db="EMBL/GenBank/DDBJ databases">
        <authorList>
            <person name="Jaros S."/>
            <person name="Januszkiewicz K."/>
            <person name="Wedrychowicz H."/>
        </authorList>
    </citation>
    <scope>NUCLEOTIDE SEQUENCE [LARGE SCALE GENOMIC DNA]</scope>
    <source>
        <strain evidence="3 4">DSM 26883</strain>
    </source>
</reference>
<dbReference type="InterPro" id="IPR048467">
    <property type="entry name" value="MACPF_D3"/>
</dbReference>
<feature type="domain" description="MACPF protein D2" evidence="1">
    <location>
        <begin position="82"/>
        <end position="185"/>
    </location>
</feature>